<feature type="transmembrane region" description="Helical" evidence="1">
    <location>
        <begin position="275"/>
        <end position="292"/>
    </location>
</feature>
<feature type="transmembrane region" description="Helical" evidence="1">
    <location>
        <begin position="173"/>
        <end position="193"/>
    </location>
</feature>
<keyword evidence="1" id="KW-0472">Membrane</keyword>
<protein>
    <submittedName>
        <fullName evidence="2">DUF389 domain-containing protein</fullName>
    </submittedName>
</protein>
<dbReference type="Pfam" id="PF04087">
    <property type="entry name" value="DUF389"/>
    <property type="match status" value="1"/>
</dbReference>
<keyword evidence="1" id="KW-0812">Transmembrane</keyword>
<dbReference type="EMBL" id="JAGIYY010000001">
    <property type="protein sequence ID" value="MBP0437664.1"/>
    <property type="molecule type" value="Genomic_DNA"/>
</dbReference>
<keyword evidence="3" id="KW-1185">Reference proteome</keyword>
<feature type="transmembrane region" description="Helical" evidence="1">
    <location>
        <begin position="213"/>
        <end position="232"/>
    </location>
</feature>
<keyword evidence="1" id="KW-1133">Transmembrane helix</keyword>
<comment type="caution">
    <text evidence="2">The sequence shown here is derived from an EMBL/GenBank/DDBJ whole genome shotgun (WGS) entry which is preliminary data.</text>
</comment>
<dbReference type="AlphaFoldDB" id="A0A8J7RL17"/>
<dbReference type="PANTHER" id="PTHR20992">
    <property type="entry name" value="AT15442P-RELATED"/>
    <property type="match status" value="1"/>
</dbReference>
<reference evidence="2" key="1">
    <citation type="submission" date="2021-03" db="EMBL/GenBank/DDBJ databases">
        <title>Genome sequencing and assembly of Tianweitania sediminis.</title>
        <authorList>
            <person name="Chhetri G."/>
        </authorList>
    </citation>
    <scope>NUCLEOTIDE SEQUENCE</scope>
    <source>
        <strain evidence="2">Z8</strain>
    </source>
</reference>
<feature type="transmembrane region" description="Helical" evidence="1">
    <location>
        <begin position="239"/>
        <end position="263"/>
    </location>
</feature>
<feature type="transmembrane region" description="Helical" evidence="1">
    <location>
        <begin position="113"/>
        <end position="131"/>
    </location>
</feature>
<dbReference type="InterPro" id="IPR005240">
    <property type="entry name" value="DUF389"/>
</dbReference>
<evidence type="ECO:0000256" key="1">
    <source>
        <dbReference type="SAM" id="Phobius"/>
    </source>
</evidence>
<name>A0A8J7RL17_9HYPH</name>
<accession>A0A8J7RL17</accession>
<dbReference type="PANTHER" id="PTHR20992:SF9">
    <property type="entry name" value="AT15442P-RELATED"/>
    <property type="match status" value="1"/>
</dbReference>
<sequence>MPRQIEFSGSPEECSLLLDMLHDHPGVARITLQPGASRVPEGDVLMVEAANQASGKILNLMREHGLLRTGAVSISEPNATIRADASGPLDEEGNDAIWEETGAMMRQDTNPSFNFLALMALAGGVAAFGLVSDTIHVVVGAMLIAPGFEPLLRVVFGALVDRHSMMAGLRSNAYGYLALALSAAIMTPLALFLNNKAVDQLAAGYWVNYWSSVQASGVATSLLAGIAGGVIVSSRMKVLGTGVMVALALIPSMALIGIGLASGLPDVALGASKRWLVEVICVLFGGGSILALKRTFVQGSAQRQPNETAATGGR</sequence>
<evidence type="ECO:0000313" key="3">
    <source>
        <dbReference type="Proteomes" id="UP000666240"/>
    </source>
</evidence>
<dbReference type="RefSeq" id="WP_209333655.1">
    <property type="nucleotide sequence ID" value="NZ_JAGIYY010000001.1"/>
</dbReference>
<organism evidence="2 3">
    <name type="scientific">Tianweitania sediminis</name>
    <dbReference type="NCBI Taxonomy" id="1502156"/>
    <lineage>
        <taxon>Bacteria</taxon>
        <taxon>Pseudomonadati</taxon>
        <taxon>Pseudomonadota</taxon>
        <taxon>Alphaproteobacteria</taxon>
        <taxon>Hyphomicrobiales</taxon>
        <taxon>Phyllobacteriaceae</taxon>
        <taxon>Tianweitania</taxon>
    </lineage>
</organism>
<gene>
    <name evidence="2" type="ORF">J5Y06_03215</name>
</gene>
<evidence type="ECO:0000313" key="2">
    <source>
        <dbReference type="EMBL" id="MBP0437664.1"/>
    </source>
</evidence>
<dbReference type="Proteomes" id="UP000666240">
    <property type="component" value="Unassembled WGS sequence"/>
</dbReference>
<feature type="transmembrane region" description="Helical" evidence="1">
    <location>
        <begin position="137"/>
        <end position="161"/>
    </location>
</feature>
<proteinExistence type="predicted"/>